<protein>
    <submittedName>
        <fullName evidence="5">Flavin reductase (DIM6/NTAB) family NADH-FMN oxidoreductase RutF</fullName>
    </submittedName>
</protein>
<dbReference type="GO" id="GO:0016646">
    <property type="term" value="F:oxidoreductase activity, acting on the CH-NH group of donors, NAD or NADP as acceptor"/>
    <property type="evidence" value="ECO:0007669"/>
    <property type="project" value="UniProtKB-ARBA"/>
</dbReference>
<dbReference type="PANTHER" id="PTHR43567:SF1">
    <property type="entry name" value="FLAVOREDOXIN"/>
    <property type="match status" value="1"/>
</dbReference>
<evidence type="ECO:0000313" key="5">
    <source>
        <dbReference type="EMBL" id="TQJ11827.1"/>
    </source>
</evidence>
<dbReference type="Pfam" id="PF01613">
    <property type="entry name" value="Flavin_Reduct"/>
    <property type="match status" value="1"/>
</dbReference>
<evidence type="ECO:0000313" key="6">
    <source>
        <dbReference type="Proteomes" id="UP000316298"/>
    </source>
</evidence>
<dbReference type="GO" id="GO:0010181">
    <property type="term" value="F:FMN binding"/>
    <property type="evidence" value="ECO:0007669"/>
    <property type="project" value="InterPro"/>
</dbReference>
<reference evidence="5 6" key="1">
    <citation type="submission" date="2019-06" db="EMBL/GenBank/DDBJ databases">
        <title>Sequencing the genomes of 1000 actinobacteria strains.</title>
        <authorList>
            <person name="Klenk H.-P."/>
        </authorList>
    </citation>
    <scope>NUCLEOTIDE SEQUENCE [LARGE SCALE GENOMIC DNA]</scope>
    <source>
        <strain evidence="5 6">DSM 17305</strain>
    </source>
</reference>
<evidence type="ECO:0000256" key="3">
    <source>
        <dbReference type="ARBA" id="ARBA00038054"/>
    </source>
</evidence>
<name>A0A542E929_9ACTN</name>
<comment type="cofactor">
    <cofactor evidence="1">
        <name>FMN</name>
        <dbReference type="ChEBI" id="CHEBI:58210"/>
    </cofactor>
</comment>
<dbReference type="OrthoDB" id="9794638at2"/>
<comment type="similarity">
    <text evidence="3">Belongs to the flavoredoxin family.</text>
</comment>
<keyword evidence="6" id="KW-1185">Reference proteome</keyword>
<keyword evidence="2" id="KW-0285">Flavoprotein</keyword>
<sequence length="218" mass="23696">MKRTVEPKVLYFGTPVVLISSLNPDGSTNLAPMSSAWWLGYTAMLGMGTSAQTVKNLIERPEIVLNLVDPDMVAALDRIALLTGSEEMSDAKRARGYRYEPDKFAAGGLTREPSSNGPDGVAESPINLEGTIQAIHEIGGPDSHLCSLEMRVERVQVREDLLMSNDRYIDPLRWDPLIMKFTEYFAGGAPAYPSSLARGWQMPPMAVSNTMSSAASGS</sequence>
<dbReference type="Proteomes" id="UP000316298">
    <property type="component" value="Unassembled WGS sequence"/>
</dbReference>
<dbReference type="InterPro" id="IPR002563">
    <property type="entry name" value="Flavin_Rdtase-like_dom"/>
</dbReference>
<gene>
    <name evidence="5" type="ORF">FB475_4750</name>
</gene>
<proteinExistence type="inferred from homology"/>
<dbReference type="RefSeq" id="WP_141858738.1">
    <property type="nucleotide sequence ID" value="NZ_BAAAKA010000018.1"/>
</dbReference>
<dbReference type="AlphaFoldDB" id="A0A542E929"/>
<comment type="caution">
    <text evidence="5">The sequence shown here is derived from an EMBL/GenBank/DDBJ whole genome shotgun (WGS) entry which is preliminary data.</text>
</comment>
<evidence type="ECO:0000256" key="1">
    <source>
        <dbReference type="ARBA" id="ARBA00001917"/>
    </source>
</evidence>
<accession>A0A542E929</accession>
<dbReference type="SUPFAM" id="SSF50475">
    <property type="entry name" value="FMN-binding split barrel"/>
    <property type="match status" value="1"/>
</dbReference>
<organism evidence="5 6">
    <name type="scientific">Kribbella jejuensis</name>
    <dbReference type="NCBI Taxonomy" id="236068"/>
    <lineage>
        <taxon>Bacteria</taxon>
        <taxon>Bacillati</taxon>
        <taxon>Actinomycetota</taxon>
        <taxon>Actinomycetes</taxon>
        <taxon>Propionibacteriales</taxon>
        <taxon>Kribbellaceae</taxon>
        <taxon>Kribbella</taxon>
    </lineage>
</organism>
<evidence type="ECO:0000259" key="4">
    <source>
        <dbReference type="Pfam" id="PF01613"/>
    </source>
</evidence>
<feature type="domain" description="Flavin reductase like" evidence="4">
    <location>
        <begin position="12"/>
        <end position="168"/>
    </location>
</feature>
<dbReference type="PANTHER" id="PTHR43567">
    <property type="entry name" value="FLAVOREDOXIN-RELATED-RELATED"/>
    <property type="match status" value="1"/>
</dbReference>
<dbReference type="InterPro" id="IPR012349">
    <property type="entry name" value="Split_barrel_FMN-bd"/>
</dbReference>
<dbReference type="Gene3D" id="2.30.110.10">
    <property type="entry name" value="Electron Transport, Fmn-binding Protein, Chain A"/>
    <property type="match status" value="1"/>
</dbReference>
<dbReference type="InterPro" id="IPR052174">
    <property type="entry name" value="Flavoredoxin"/>
</dbReference>
<evidence type="ECO:0000256" key="2">
    <source>
        <dbReference type="ARBA" id="ARBA00022630"/>
    </source>
</evidence>
<dbReference type="EMBL" id="VFMM01000002">
    <property type="protein sequence ID" value="TQJ11827.1"/>
    <property type="molecule type" value="Genomic_DNA"/>
</dbReference>